<dbReference type="Pfam" id="PF00072">
    <property type="entry name" value="Response_reg"/>
    <property type="match status" value="1"/>
</dbReference>
<dbReference type="PANTHER" id="PTHR48111">
    <property type="entry name" value="REGULATOR OF RPOS"/>
    <property type="match status" value="1"/>
</dbReference>
<dbReference type="AlphaFoldDB" id="A0A117N347"/>
<evidence type="ECO:0000313" key="9">
    <source>
        <dbReference type="Proteomes" id="UP000053176"/>
    </source>
</evidence>
<dbReference type="Pfam" id="PF00486">
    <property type="entry name" value="Trans_reg_C"/>
    <property type="match status" value="1"/>
</dbReference>
<keyword evidence="3" id="KW-0804">Transcription</keyword>
<evidence type="ECO:0000259" key="7">
    <source>
        <dbReference type="PROSITE" id="PS51755"/>
    </source>
</evidence>
<evidence type="ECO:0000256" key="2">
    <source>
        <dbReference type="ARBA" id="ARBA00023125"/>
    </source>
</evidence>
<dbReference type="InterPro" id="IPR036388">
    <property type="entry name" value="WH-like_DNA-bd_sf"/>
</dbReference>
<dbReference type="SMART" id="SM00862">
    <property type="entry name" value="Trans_reg_C"/>
    <property type="match status" value="1"/>
</dbReference>
<dbReference type="GO" id="GO:0005829">
    <property type="term" value="C:cytosol"/>
    <property type="evidence" value="ECO:0007669"/>
    <property type="project" value="TreeGrafter"/>
</dbReference>
<evidence type="ECO:0000259" key="6">
    <source>
        <dbReference type="PROSITE" id="PS50110"/>
    </source>
</evidence>
<dbReference type="PROSITE" id="PS51755">
    <property type="entry name" value="OMPR_PHOB"/>
    <property type="match status" value="1"/>
</dbReference>
<protein>
    <submittedName>
        <fullName evidence="8">Two-component system response regulator</fullName>
    </submittedName>
</protein>
<dbReference type="PANTHER" id="PTHR48111:SF67">
    <property type="entry name" value="TRANSCRIPTIONAL REGULATORY PROTEIN TCTD"/>
    <property type="match status" value="1"/>
</dbReference>
<evidence type="ECO:0000256" key="1">
    <source>
        <dbReference type="ARBA" id="ARBA00023015"/>
    </source>
</evidence>
<dbReference type="GO" id="GO:0000976">
    <property type="term" value="F:transcription cis-regulatory region binding"/>
    <property type="evidence" value="ECO:0007669"/>
    <property type="project" value="TreeGrafter"/>
</dbReference>
<feature type="domain" description="OmpR/PhoB-type" evidence="7">
    <location>
        <begin position="124"/>
        <end position="218"/>
    </location>
</feature>
<sequence length="220" mass="24622">MRLLLAEDDPMIGNGLRQGLRKKRFAVDWVRDGNSALLALETTSYALLLLDLGLPEQDGLTVLRKLRLRGETLPTIIITARDALLDRVAGLDGGADDYLIKPFALEELVARIHAVSRRHTGRAQTELCAGLLRLDPVRHLLWLRGEPVSVSAKEFALLRVLMREPGAVLSREQLEDRLYSWDKEVGSNTVEVHIYNLRKKLGAKVIRTVRGVGYRIGEDA</sequence>
<dbReference type="Proteomes" id="UP000053176">
    <property type="component" value="Unassembled WGS sequence"/>
</dbReference>
<dbReference type="GO" id="GO:0032993">
    <property type="term" value="C:protein-DNA complex"/>
    <property type="evidence" value="ECO:0007669"/>
    <property type="project" value="TreeGrafter"/>
</dbReference>
<feature type="modified residue" description="4-aspartylphosphate" evidence="4">
    <location>
        <position position="51"/>
    </location>
</feature>
<feature type="domain" description="Response regulatory" evidence="6">
    <location>
        <begin position="2"/>
        <end position="116"/>
    </location>
</feature>
<name>A0A117N347_RHILI</name>
<evidence type="ECO:0000256" key="4">
    <source>
        <dbReference type="PROSITE-ProRule" id="PRU00169"/>
    </source>
</evidence>
<proteinExistence type="predicted"/>
<dbReference type="CDD" id="cd00383">
    <property type="entry name" value="trans_reg_C"/>
    <property type="match status" value="1"/>
</dbReference>
<keyword evidence="4" id="KW-0597">Phosphoprotein</keyword>
<gene>
    <name evidence="8" type="ORF">AU467_23895</name>
</gene>
<dbReference type="InterPro" id="IPR001789">
    <property type="entry name" value="Sig_transdc_resp-reg_receiver"/>
</dbReference>
<keyword evidence="1" id="KW-0805">Transcription regulation</keyword>
<dbReference type="InterPro" id="IPR039420">
    <property type="entry name" value="WalR-like"/>
</dbReference>
<dbReference type="OrthoDB" id="9802426at2"/>
<dbReference type="Gene3D" id="3.40.50.2300">
    <property type="match status" value="1"/>
</dbReference>
<dbReference type="Gene3D" id="6.10.250.690">
    <property type="match status" value="1"/>
</dbReference>
<accession>A0A117N347</accession>
<evidence type="ECO:0000256" key="3">
    <source>
        <dbReference type="ARBA" id="ARBA00023163"/>
    </source>
</evidence>
<reference evidence="8 9" key="1">
    <citation type="submission" date="2015-12" db="EMBL/GenBank/DDBJ databases">
        <title>Draft genome sequence of Mesorhizobium sp. UFLA 01-765, a multitolerant efficient symbiont and plant-growth promoting strain isolated from Zn-mining soil using Leucaena leucocephala as a trap plant.</title>
        <authorList>
            <person name="Rangel W.M."/>
            <person name="Thijs S."/>
            <person name="Longatti S.M."/>
            <person name="Moreira F.M."/>
            <person name="Weyens N."/>
            <person name="Vangronsveld J."/>
            <person name="Van Hamme J.D."/>
            <person name="Bottos E.M."/>
            <person name="Rineau F."/>
        </authorList>
    </citation>
    <scope>NUCLEOTIDE SEQUENCE [LARGE SCALE GENOMIC DNA]</scope>
    <source>
        <strain evidence="8 9">UFLA 01-765</strain>
    </source>
</reference>
<feature type="DNA-binding region" description="OmpR/PhoB-type" evidence="5">
    <location>
        <begin position="124"/>
        <end position="218"/>
    </location>
</feature>
<organism evidence="8 9">
    <name type="scientific">Rhizobium loti</name>
    <name type="common">Mesorhizobium loti</name>
    <dbReference type="NCBI Taxonomy" id="381"/>
    <lineage>
        <taxon>Bacteria</taxon>
        <taxon>Pseudomonadati</taxon>
        <taxon>Pseudomonadota</taxon>
        <taxon>Alphaproteobacteria</taxon>
        <taxon>Hyphomicrobiales</taxon>
        <taxon>Phyllobacteriaceae</taxon>
        <taxon>Mesorhizobium</taxon>
    </lineage>
</organism>
<evidence type="ECO:0000313" key="8">
    <source>
        <dbReference type="EMBL" id="KUM25898.1"/>
    </source>
</evidence>
<dbReference type="SUPFAM" id="SSF46894">
    <property type="entry name" value="C-terminal effector domain of the bipartite response regulators"/>
    <property type="match status" value="1"/>
</dbReference>
<dbReference type="InterPro" id="IPR016032">
    <property type="entry name" value="Sig_transdc_resp-reg_C-effctor"/>
</dbReference>
<dbReference type="SUPFAM" id="SSF52172">
    <property type="entry name" value="CheY-like"/>
    <property type="match status" value="1"/>
</dbReference>
<evidence type="ECO:0000256" key="5">
    <source>
        <dbReference type="PROSITE-ProRule" id="PRU01091"/>
    </source>
</evidence>
<dbReference type="GO" id="GO:0006355">
    <property type="term" value="P:regulation of DNA-templated transcription"/>
    <property type="evidence" value="ECO:0007669"/>
    <property type="project" value="InterPro"/>
</dbReference>
<dbReference type="EMBL" id="LPWA01000111">
    <property type="protein sequence ID" value="KUM25898.1"/>
    <property type="molecule type" value="Genomic_DNA"/>
</dbReference>
<dbReference type="PROSITE" id="PS50110">
    <property type="entry name" value="RESPONSE_REGULATORY"/>
    <property type="match status" value="1"/>
</dbReference>
<dbReference type="SMART" id="SM00448">
    <property type="entry name" value="REC"/>
    <property type="match status" value="1"/>
</dbReference>
<dbReference type="InterPro" id="IPR011006">
    <property type="entry name" value="CheY-like_superfamily"/>
</dbReference>
<keyword evidence="2 5" id="KW-0238">DNA-binding</keyword>
<dbReference type="InterPro" id="IPR001867">
    <property type="entry name" value="OmpR/PhoB-type_DNA-bd"/>
</dbReference>
<dbReference type="GO" id="GO:0000156">
    <property type="term" value="F:phosphorelay response regulator activity"/>
    <property type="evidence" value="ECO:0007669"/>
    <property type="project" value="TreeGrafter"/>
</dbReference>
<dbReference type="Gene3D" id="1.10.10.10">
    <property type="entry name" value="Winged helix-like DNA-binding domain superfamily/Winged helix DNA-binding domain"/>
    <property type="match status" value="1"/>
</dbReference>
<comment type="caution">
    <text evidence="8">The sequence shown here is derived from an EMBL/GenBank/DDBJ whole genome shotgun (WGS) entry which is preliminary data.</text>
</comment>